<keyword evidence="2" id="KW-1185">Reference proteome</keyword>
<reference evidence="1 2" key="1">
    <citation type="journal article" date="2023" name="ACS Omega">
        <title>Identification of the Neoaspergillic Acid Biosynthesis Gene Cluster by Establishing an In Vitro CRISPR-Ribonucleoprotein Genetic System in Aspergillus melleus.</title>
        <authorList>
            <person name="Yuan B."/>
            <person name="Grau M.F."/>
            <person name="Murata R.M."/>
            <person name="Torok T."/>
            <person name="Venkateswaran K."/>
            <person name="Stajich J.E."/>
            <person name="Wang C.C.C."/>
        </authorList>
    </citation>
    <scope>NUCLEOTIDE SEQUENCE [LARGE SCALE GENOMIC DNA]</scope>
    <source>
        <strain evidence="1 2">IMV 1140</strain>
    </source>
</reference>
<accession>A0ACC3AWW3</accession>
<gene>
    <name evidence="1" type="ORF">N8T08_007972</name>
</gene>
<dbReference type="Proteomes" id="UP001177260">
    <property type="component" value="Unassembled WGS sequence"/>
</dbReference>
<sequence length="551" mass="61823">MFLIYFAKGVNMKKSNNLKLADHLPPNLEYLSVLGYKRGVNTVHDDQVDGLIALRHNASSKPREISGIENTTPNGEDSDPHVEGSVPCQQYDKRTVDEHISSLPKDMILKCLNIFNNKFPELGILHMPSVIRELECTRSEQTKALLGAVLVVTKPHGIIFNPAWVDGLLDADTYAIYTREMLSGLVLEPPSIQVVQSLLVIALHEWGSRNFHKAWVYCGIAIRIMQAIHSVRVTRYPLDTEADTRNDVMSVAIENRVFWACFIMDRMVSSGTYNPPMLPMSEMEKLGILRPLSTVEFAFGTDLASHSLGIEESLMRSEHHPTGLLDITQSFEILVSGFDIWAQVMTFILNDGRRAPGIVVAHMSLGYGESFTYSNLLYYVSTLMLHREYFPFLPLNETGPRGPIDHPTLEAEAPPGWWEESAKELFGAAEHIALLLQEASECGVSLYTPFIGFCAFSAAFNNIYVHRFPQMNLGRSLRAEQGVGYCLAYLSEFRKFLPVAGSLEQLLTSVSWQQLSIRRSYTNELHPTAIAIKGKRELTSTSCINPFMNFV</sequence>
<evidence type="ECO:0000313" key="2">
    <source>
        <dbReference type="Proteomes" id="UP001177260"/>
    </source>
</evidence>
<comment type="caution">
    <text evidence="1">The sequence shown here is derived from an EMBL/GenBank/DDBJ whole genome shotgun (WGS) entry which is preliminary data.</text>
</comment>
<evidence type="ECO:0000313" key="1">
    <source>
        <dbReference type="EMBL" id="KAK1142420.1"/>
    </source>
</evidence>
<organism evidence="1 2">
    <name type="scientific">Aspergillus melleus</name>
    <dbReference type="NCBI Taxonomy" id="138277"/>
    <lineage>
        <taxon>Eukaryota</taxon>
        <taxon>Fungi</taxon>
        <taxon>Dikarya</taxon>
        <taxon>Ascomycota</taxon>
        <taxon>Pezizomycotina</taxon>
        <taxon>Eurotiomycetes</taxon>
        <taxon>Eurotiomycetidae</taxon>
        <taxon>Eurotiales</taxon>
        <taxon>Aspergillaceae</taxon>
        <taxon>Aspergillus</taxon>
        <taxon>Aspergillus subgen. Circumdati</taxon>
    </lineage>
</organism>
<dbReference type="EMBL" id="JAOPJF010000051">
    <property type="protein sequence ID" value="KAK1142420.1"/>
    <property type="molecule type" value="Genomic_DNA"/>
</dbReference>
<protein>
    <submittedName>
        <fullName evidence="1">Uncharacterized protein</fullName>
    </submittedName>
</protein>
<proteinExistence type="predicted"/>
<name>A0ACC3AWW3_9EURO</name>